<organism evidence="1 2">
    <name type="scientific">Brevundimonas vancanneytii</name>
    <dbReference type="NCBI Taxonomy" id="1325724"/>
    <lineage>
        <taxon>Bacteria</taxon>
        <taxon>Pseudomonadati</taxon>
        <taxon>Pseudomonadota</taxon>
        <taxon>Alphaproteobacteria</taxon>
        <taxon>Caulobacterales</taxon>
        <taxon>Caulobacteraceae</taxon>
        <taxon>Brevundimonas</taxon>
    </lineage>
</organism>
<name>A0A4P1K3C5_9CAUL</name>
<accession>A0A4P1K3C5</accession>
<reference evidence="1 2" key="1">
    <citation type="submission" date="2019-04" db="EMBL/GenBank/DDBJ databases">
        <authorList>
            <consortium name="Pathogen Informatics"/>
        </authorList>
    </citation>
    <scope>NUCLEOTIDE SEQUENCE [LARGE SCALE GENOMIC DNA]</scope>
    <source>
        <strain evidence="1 2">NCTC9239</strain>
    </source>
</reference>
<protein>
    <submittedName>
        <fullName evidence="1">Uncharacterized protein</fullName>
    </submittedName>
</protein>
<evidence type="ECO:0000313" key="1">
    <source>
        <dbReference type="EMBL" id="VTO14907.1"/>
    </source>
</evidence>
<dbReference type="AlphaFoldDB" id="A0A4P1K3C5"/>
<proteinExistence type="predicted"/>
<keyword evidence="2" id="KW-1185">Reference proteome</keyword>
<gene>
    <name evidence="1" type="ORF">NCTC9239_01556</name>
</gene>
<sequence>MDDLGIWLARAAPGDGVSLDRLEEDVWSRVKAIQAQQATDRIRLAAVAMALVIGIANGGLGATFAQTTASEMAIFSVAATSPLVRLEVG</sequence>
<dbReference type="RefSeq" id="WP_003164974.1">
    <property type="nucleotide sequence ID" value="NZ_LR588407.1"/>
</dbReference>
<dbReference type="GeneID" id="56576994"/>
<dbReference type="EMBL" id="LR588407">
    <property type="protein sequence ID" value="VTO14907.1"/>
    <property type="molecule type" value="Genomic_DNA"/>
</dbReference>
<dbReference type="Proteomes" id="UP000309952">
    <property type="component" value="Chromosome"/>
</dbReference>
<evidence type="ECO:0000313" key="2">
    <source>
        <dbReference type="Proteomes" id="UP000309952"/>
    </source>
</evidence>
<dbReference type="KEGG" id="bvy:NCTC9239_01556"/>